<keyword evidence="4" id="KW-1185">Reference proteome</keyword>
<feature type="region of interest" description="Disordered" evidence="1">
    <location>
        <begin position="135"/>
        <end position="177"/>
    </location>
</feature>
<organism evidence="3 4">
    <name type="scientific">Trametes coccinea (strain BRFM310)</name>
    <name type="common">Pycnoporus coccineus</name>
    <dbReference type="NCBI Taxonomy" id="1353009"/>
    <lineage>
        <taxon>Eukaryota</taxon>
        <taxon>Fungi</taxon>
        <taxon>Dikarya</taxon>
        <taxon>Basidiomycota</taxon>
        <taxon>Agaricomycotina</taxon>
        <taxon>Agaricomycetes</taxon>
        <taxon>Polyporales</taxon>
        <taxon>Polyporaceae</taxon>
        <taxon>Trametes</taxon>
    </lineage>
</organism>
<evidence type="ECO:0000256" key="1">
    <source>
        <dbReference type="SAM" id="MobiDB-lite"/>
    </source>
</evidence>
<reference evidence="3 4" key="1">
    <citation type="journal article" date="2015" name="Biotechnol. Biofuels">
        <title>Enhanced degradation of softwood versus hardwood by the white-rot fungus Pycnoporus coccineus.</title>
        <authorList>
            <person name="Couturier M."/>
            <person name="Navarro D."/>
            <person name="Chevret D."/>
            <person name="Henrissat B."/>
            <person name="Piumi F."/>
            <person name="Ruiz-Duenas F.J."/>
            <person name="Martinez A.T."/>
            <person name="Grigoriev I.V."/>
            <person name="Riley R."/>
            <person name="Lipzen A."/>
            <person name="Berrin J.G."/>
            <person name="Master E.R."/>
            <person name="Rosso M.N."/>
        </authorList>
    </citation>
    <scope>NUCLEOTIDE SEQUENCE [LARGE SCALE GENOMIC DNA]</scope>
    <source>
        <strain evidence="3 4">BRFM310</strain>
    </source>
</reference>
<dbReference type="OrthoDB" id="2753278at2759"/>
<dbReference type="AlphaFoldDB" id="A0A1Y2IVQ8"/>
<keyword evidence="2" id="KW-1133">Transmembrane helix</keyword>
<proteinExistence type="predicted"/>
<accession>A0A1Y2IVQ8</accession>
<feature type="compositionally biased region" description="Low complexity" evidence="1">
    <location>
        <begin position="142"/>
        <end position="164"/>
    </location>
</feature>
<dbReference type="Proteomes" id="UP000193067">
    <property type="component" value="Unassembled WGS sequence"/>
</dbReference>
<keyword evidence="2" id="KW-0812">Transmembrane</keyword>
<feature type="region of interest" description="Disordered" evidence="1">
    <location>
        <begin position="192"/>
        <end position="212"/>
    </location>
</feature>
<protein>
    <submittedName>
        <fullName evidence="3">Uncharacterized protein</fullName>
    </submittedName>
</protein>
<sequence length="212" mass="22265">MRAPSVVPPIHHAPDSMPATKLIVYGSRIPHLVARTSDGSGADASQSSAPSSGPVVSPIVPALIAVAVFILSSLVILKAVRSLRGGSGLTIYRKAVEEEKPQLWEVSLSEKATPIHDAGTWSEMMPISVGYLPTDDSPTLARPPSVATTSSSSSCSRPRSRTWSLSPPRIASRPVEPDDEARLHVAVLIAMPSPSGNEPRQPAPAYLGLAEA</sequence>
<keyword evidence="2" id="KW-0472">Membrane</keyword>
<name>A0A1Y2IVQ8_TRAC3</name>
<dbReference type="EMBL" id="KZ084095">
    <property type="protein sequence ID" value="OSD04743.1"/>
    <property type="molecule type" value="Genomic_DNA"/>
</dbReference>
<gene>
    <name evidence="3" type="ORF">PYCCODRAFT_1465711</name>
</gene>
<evidence type="ECO:0000256" key="2">
    <source>
        <dbReference type="SAM" id="Phobius"/>
    </source>
</evidence>
<evidence type="ECO:0000313" key="3">
    <source>
        <dbReference type="EMBL" id="OSD04743.1"/>
    </source>
</evidence>
<evidence type="ECO:0000313" key="4">
    <source>
        <dbReference type="Proteomes" id="UP000193067"/>
    </source>
</evidence>
<feature type="transmembrane region" description="Helical" evidence="2">
    <location>
        <begin position="55"/>
        <end position="77"/>
    </location>
</feature>